<evidence type="ECO:0000256" key="1">
    <source>
        <dbReference type="SAM" id="MobiDB-lite"/>
    </source>
</evidence>
<gene>
    <name evidence="2" type="ORF">PXEA_LOCUS11760</name>
</gene>
<evidence type="ECO:0000313" key="2">
    <source>
        <dbReference type="EMBL" id="VEL18320.1"/>
    </source>
</evidence>
<keyword evidence="3" id="KW-1185">Reference proteome</keyword>
<reference evidence="2" key="1">
    <citation type="submission" date="2018-11" db="EMBL/GenBank/DDBJ databases">
        <authorList>
            <consortium name="Pathogen Informatics"/>
        </authorList>
    </citation>
    <scope>NUCLEOTIDE SEQUENCE</scope>
</reference>
<accession>A0A448WRF1</accession>
<feature type="region of interest" description="Disordered" evidence="1">
    <location>
        <begin position="69"/>
        <end position="99"/>
    </location>
</feature>
<dbReference type="EMBL" id="CAAALY010036492">
    <property type="protein sequence ID" value="VEL18320.1"/>
    <property type="molecule type" value="Genomic_DNA"/>
</dbReference>
<organism evidence="2 3">
    <name type="scientific">Protopolystoma xenopodis</name>
    <dbReference type="NCBI Taxonomy" id="117903"/>
    <lineage>
        <taxon>Eukaryota</taxon>
        <taxon>Metazoa</taxon>
        <taxon>Spiralia</taxon>
        <taxon>Lophotrochozoa</taxon>
        <taxon>Platyhelminthes</taxon>
        <taxon>Monogenea</taxon>
        <taxon>Polyopisthocotylea</taxon>
        <taxon>Polystomatidea</taxon>
        <taxon>Polystomatidae</taxon>
        <taxon>Protopolystoma</taxon>
    </lineage>
</organism>
<dbReference type="AlphaFoldDB" id="A0A448WRF1"/>
<name>A0A448WRF1_9PLAT</name>
<sequence>MLIFARPRPLSCCPPLLLSPNRERMKVLPPPDLAADAILRPIGQPSAHKGGMTTEMLLRCPGVTDCGCPSGRRRREDQMPQQPRQSSKRHAHQPRLPVSYNRLKLKRREKSPVYSEMLNRYSKTVNSSNLSMCCSKEGTTIRLGWGLVGPFDKMRLLWVSPMTSGPDYRTENGDQMEPRQSSRCSD</sequence>
<dbReference type="Proteomes" id="UP000784294">
    <property type="component" value="Unassembled WGS sequence"/>
</dbReference>
<feature type="region of interest" description="Disordered" evidence="1">
    <location>
        <begin position="163"/>
        <end position="186"/>
    </location>
</feature>
<protein>
    <submittedName>
        <fullName evidence="2">Uncharacterized protein</fullName>
    </submittedName>
</protein>
<evidence type="ECO:0000313" key="3">
    <source>
        <dbReference type="Proteomes" id="UP000784294"/>
    </source>
</evidence>
<comment type="caution">
    <text evidence="2">The sequence shown here is derived from an EMBL/GenBank/DDBJ whole genome shotgun (WGS) entry which is preliminary data.</text>
</comment>
<proteinExistence type="predicted"/>